<organism evidence="1 2">
    <name type="scientific">Gluconobacter morbifer G707</name>
    <dbReference type="NCBI Taxonomy" id="1088869"/>
    <lineage>
        <taxon>Bacteria</taxon>
        <taxon>Pseudomonadati</taxon>
        <taxon>Pseudomonadota</taxon>
        <taxon>Alphaproteobacteria</taxon>
        <taxon>Acetobacterales</taxon>
        <taxon>Acetobacteraceae</taxon>
        <taxon>Gluconobacter</taxon>
    </lineage>
</organism>
<accession>G6XFQ1</accession>
<gene>
    <name evidence="1" type="ORF">GMO_03160</name>
</gene>
<dbReference type="EMBL" id="AGQV01000001">
    <property type="protein sequence ID" value="EHH69009.1"/>
    <property type="molecule type" value="Genomic_DNA"/>
</dbReference>
<dbReference type="InterPro" id="IPR052552">
    <property type="entry name" value="YeaO-like"/>
</dbReference>
<evidence type="ECO:0000313" key="2">
    <source>
        <dbReference type="Proteomes" id="UP000004949"/>
    </source>
</evidence>
<dbReference type="STRING" id="1088869.GMO_03160"/>
<dbReference type="Proteomes" id="UP000004949">
    <property type="component" value="Unassembled WGS sequence"/>
</dbReference>
<sequence>MPIPAHSRNFPSVTGELRHNPDGVQKILARLRQEDVTLLYASHDLQHNRARVLKDFLEAVITEQNREP</sequence>
<protein>
    <submittedName>
        <fullName evidence="1">Uncharacterized protein</fullName>
    </submittedName>
</protein>
<name>G6XFQ1_9PROT</name>
<dbReference type="PATRIC" id="fig|1088869.3.peg.318"/>
<proteinExistence type="predicted"/>
<reference evidence="1 2" key="1">
    <citation type="submission" date="2011-10" db="EMBL/GenBank/DDBJ databases">
        <title>Genome sequence of Gluconobacter morbifer G707, isolated from Drosophila gut.</title>
        <authorList>
            <person name="Lee W.-J."/>
            <person name="Kim E.-K."/>
        </authorList>
    </citation>
    <scope>NUCLEOTIDE SEQUENCE [LARGE SCALE GENOMIC DNA]</scope>
    <source>
        <strain evidence="1 2">G707</strain>
    </source>
</reference>
<comment type="caution">
    <text evidence="1">The sequence shown here is derived from an EMBL/GenBank/DDBJ whole genome shotgun (WGS) entry which is preliminary data.</text>
</comment>
<evidence type="ECO:0000313" key="1">
    <source>
        <dbReference type="EMBL" id="EHH69009.1"/>
    </source>
</evidence>
<keyword evidence="2" id="KW-1185">Reference proteome</keyword>
<dbReference type="AlphaFoldDB" id="G6XFQ1"/>
<dbReference type="Pfam" id="PF22752">
    <property type="entry name" value="DUF488-N3i"/>
    <property type="match status" value="1"/>
</dbReference>